<gene>
    <name evidence="1" type="ORF">ETD86_37365</name>
</gene>
<reference evidence="1 2" key="1">
    <citation type="submission" date="2019-05" db="EMBL/GenBank/DDBJ databases">
        <title>Draft genome sequence of Nonomuraea turkmeniaca DSM 43926.</title>
        <authorList>
            <person name="Saricaoglu S."/>
            <person name="Isik K."/>
        </authorList>
    </citation>
    <scope>NUCLEOTIDE SEQUENCE [LARGE SCALE GENOMIC DNA]</scope>
    <source>
        <strain evidence="1 2">DSM 43926</strain>
    </source>
</reference>
<dbReference type="EMBL" id="VCKY01000170">
    <property type="protein sequence ID" value="TMR10988.1"/>
    <property type="molecule type" value="Genomic_DNA"/>
</dbReference>
<name>A0A5S4F4C4_9ACTN</name>
<accession>A0A5S4F4C4</accession>
<comment type="caution">
    <text evidence="1">The sequence shown here is derived from an EMBL/GenBank/DDBJ whole genome shotgun (WGS) entry which is preliminary data.</text>
</comment>
<dbReference type="RefSeq" id="WP_138671365.1">
    <property type="nucleotide sequence ID" value="NZ_VCKY01000170.1"/>
</dbReference>
<proteinExistence type="predicted"/>
<dbReference type="AlphaFoldDB" id="A0A5S4F4C4"/>
<keyword evidence="2" id="KW-1185">Reference proteome</keyword>
<dbReference type="Proteomes" id="UP000309128">
    <property type="component" value="Unassembled WGS sequence"/>
</dbReference>
<organism evidence="1 2">
    <name type="scientific">Nonomuraea turkmeniaca</name>
    <dbReference type="NCBI Taxonomy" id="103838"/>
    <lineage>
        <taxon>Bacteria</taxon>
        <taxon>Bacillati</taxon>
        <taxon>Actinomycetota</taxon>
        <taxon>Actinomycetes</taxon>
        <taxon>Streptosporangiales</taxon>
        <taxon>Streptosporangiaceae</taxon>
        <taxon>Nonomuraea</taxon>
    </lineage>
</organism>
<evidence type="ECO:0000313" key="2">
    <source>
        <dbReference type="Proteomes" id="UP000309128"/>
    </source>
</evidence>
<sequence length="105" mass="11713">MIRLNLDKALAELAYRERDAHERAERTRAEQAAQRARKTVGLHVWLLPEHRRPNEPGAFPDMGVAGDRGAVALQLVADLRDMFTLDGNDRAAEALQQALTALDDN</sequence>
<protein>
    <submittedName>
        <fullName evidence="1">Uncharacterized protein</fullName>
    </submittedName>
</protein>
<evidence type="ECO:0000313" key="1">
    <source>
        <dbReference type="EMBL" id="TMR10988.1"/>
    </source>
</evidence>